<dbReference type="PROSITE" id="PS00518">
    <property type="entry name" value="ZF_RING_1"/>
    <property type="match status" value="1"/>
</dbReference>
<feature type="compositionally biased region" description="Basic and acidic residues" evidence="5">
    <location>
        <begin position="142"/>
        <end position="152"/>
    </location>
</feature>
<dbReference type="InterPro" id="IPR000433">
    <property type="entry name" value="Znf_ZZ"/>
</dbReference>
<protein>
    <submittedName>
        <fullName evidence="9">Putative proteolysis 1</fullName>
    </submittedName>
    <submittedName>
        <fullName evidence="8">Transcription factor C2H2 family</fullName>
    </submittedName>
</protein>
<proteinExistence type="predicted"/>
<name>A0A251VRR9_HELAN</name>
<evidence type="ECO:0000259" key="7">
    <source>
        <dbReference type="PROSITE" id="PS50135"/>
    </source>
</evidence>
<dbReference type="SUPFAM" id="SSF57850">
    <property type="entry name" value="RING/U-box"/>
    <property type="match status" value="3"/>
</dbReference>
<dbReference type="Proteomes" id="UP000215914">
    <property type="component" value="Chromosome 1"/>
</dbReference>
<reference evidence="8 10" key="1">
    <citation type="journal article" date="2017" name="Nature">
        <title>The sunflower genome provides insights into oil metabolism, flowering and Asterid evolution.</title>
        <authorList>
            <person name="Badouin H."/>
            <person name="Gouzy J."/>
            <person name="Grassa C.J."/>
            <person name="Murat F."/>
            <person name="Staton S.E."/>
            <person name="Cottret L."/>
            <person name="Lelandais-Briere C."/>
            <person name="Owens G.L."/>
            <person name="Carrere S."/>
            <person name="Mayjonade B."/>
            <person name="Legrand L."/>
            <person name="Gill N."/>
            <person name="Kane N.C."/>
            <person name="Bowers J.E."/>
            <person name="Hubner S."/>
            <person name="Bellec A."/>
            <person name="Berard A."/>
            <person name="Berges H."/>
            <person name="Blanchet N."/>
            <person name="Boniface M.C."/>
            <person name="Brunel D."/>
            <person name="Catrice O."/>
            <person name="Chaidir N."/>
            <person name="Claudel C."/>
            <person name="Donnadieu C."/>
            <person name="Faraut T."/>
            <person name="Fievet G."/>
            <person name="Helmstetter N."/>
            <person name="King M."/>
            <person name="Knapp S.J."/>
            <person name="Lai Z."/>
            <person name="Le Paslier M.C."/>
            <person name="Lippi Y."/>
            <person name="Lorenzon L."/>
            <person name="Mandel J.R."/>
            <person name="Marage G."/>
            <person name="Marchand G."/>
            <person name="Marquand E."/>
            <person name="Bret-Mestries E."/>
            <person name="Morien E."/>
            <person name="Nambeesan S."/>
            <person name="Nguyen T."/>
            <person name="Pegot-Espagnet P."/>
            <person name="Pouilly N."/>
            <person name="Raftis F."/>
            <person name="Sallet E."/>
            <person name="Schiex T."/>
            <person name="Thomas J."/>
            <person name="Vandecasteele C."/>
            <person name="Vares D."/>
            <person name="Vear F."/>
            <person name="Vautrin S."/>
            <person name="Crespi M."/>
            <person name="Mangin B."/>
            <person name="Burke J.M."/>
            <person name="Salse J."/>
            <person name="Munos S."/>
            <person name="Vincourt P."/>
            <person name="Rieseberg L.H."/>
            <person name="Langlade N.B."/>
        </authorList>
    </citation>
    <scope>NUCLEOTIDE SEQUENCE [LARGE SCALE GENOMIC DNA]</scope>
    <source>
        <strain evidence="10">cv. SF193</strain>
        <tissue evidence="8">Leaves</tissue>
    </source>
</reference>
<evidence type="ECO:0000256" key="3">
    <source>
        <dbReference type="ARBA" id="ARBA00022833"/>
    </source>
</evidence>
<sequence length="417" mass="45950">MTNPANAPAAAAVGGDIHDEAEEYSEDFVCCVCLDLIYKPVVLACGHISCFWCVFEAMDVWQESRCPVCRHAYYHFPSICWLLHSVLLKLYPKAYQIRESQVTETEKTNGTSSPQFENYLAVSHGSEQMASQCRTTVQGKDCSGRESSEPVRFENNSTTATTGIHTNSSDHVDRCNKQISMNDLLCAVCKELLCRPVVLNCGHVFCEACIVTSNKEPCRCPVCRSMHPNGFPKVCLVLEAFLKQHVSEEYSARIDKRRTCEIGNSSTADSTSVPEGSKRSSVPMDEHLCSSGHKVHFGVGCDCCGIYPLIGNRYKCKDCHEEIGFDLCEDCYKSSSNLPGRFNQQHKPDHEFEVVEPKPIMILPSDFPEGYAPDHLANQTDGSTDQDSEGDVPEGDVVGLVNDNDASGGNEGFGPTL</sequence>
<dbReference type="AlphaFoldDB" id="A0A251VRR9"/>
<dbReference type="PROSITE" id="PS50135">
    <property type="entry name" value="ZF_ZZ_2"/>
    <property type="match status" value="1"/>
</dbReference>
<dbReference type="InterPro" id="IPR013083">
    <property type="entry name" value="Znf_RING/FYVE/PHD"/>
</dbReference>
<keyword evidence="2 4" id="KW-0863">Zinc-finger</keyword>
<dbReference type="PROSITE" id="PS50089">
    <property type="entry name" value="ZF_RING_2"/>
    <property type="match status" value="2"/>
</dbReference>
<feature type="region of interest" description="Disordered" evidence="5">
    <location>
        <begin position="364"/>
        <end position="417"/>
    </location>
</feature>
<dbReference type="Pfam" id="PF00569">
    <property type="entry name" value="ZZ"/>
    <property type="match status" value="1"/>
</dbReference>
<feature type="domain" description="ZZ-type" evidence="7">
    <location>
        <begin position="296"/>
        <end position="360"/>
    </location>
</feature>
<evidence type="ECO:0000313" key="9">
    <source>
        <dbReference type="EMBL" id="OTG37752.1"/>
    </source>
</evidence>
<dbReference type="FunFam" id="3.30.40.10:FF:000489">
    <property type="entry name" value="E3 ubiquitin-protein ligase PRT1"/>
    <property type="match status" value="1"/>
</dbReference>
<evidence type="ECO:0000259" key="6">
    <source>
        <dbReference type="PROSITE" id="PS50089"/>
    </source>
</evidence>
<dbReference type="SMART" id="SM00184">
    <property type="entry name" value="RING"/>
    <property type="match status" value="2"/>
</dbReference>
<dbReference type="EMBL" id="CM007890">
    <property type="protein sequence ID" value="OTG37752.1"/>
    <property type="molecule type" value="Genomic_DNA"/>
</dbReference>
<keyword evidence="1" id="KW-0479">Metal-binding</keyword>
<evidence type="ECO:0000313" key="8">
    <source>
        <dbReference type="EMBL" id="KAF5823027.1"/>
    </source>
</evidence>
<accession>A0A251VRR9</accession>
<dbReference type="OMA" id="HSADHEV"/>
<dbReference type="GO" id="GO:0043161">
    <property type="term" value="P:proteasome-mediated ubiquitin-dependent protein catabolic process"/>
    <property type="evidence" value="ECO:0000318"/>
    <property type="project" value="GO_Central"/>
</dbReference>
<dbReference type="SMART" id="SM00291">
    <property type="entry name" value="ZnF_ZZ"/>
    <property type="match status" value="1"/>
</dbReference>
<dbReference type="InterPro" id="IPR043145">
    <property type="entry name" value="Znf_ZZ_sf"/>
</dbReference>
<keyword evidence="10" id="KW-1185">Reference proteome</keyword>
<evidence type="ECO:0000256" key="2">
    <source>
        <dbReference type="ARBA" id="ARBA00022771"/>
    </source>
</evidence>
<reference evidence="8" key="3">
    <citation type="submission" date="2020-06" db="EMBL/GenBank/DDBJ databases">
        <title>Helianthus annuus Genome sequencing and assembly Release 2.</title>
        <authorList>
            <person name="Gouzy J."/>
            <person name="Langlade N."/>
            <person name="Munos S."/>
        </authorList>
    </citation>
    <scope>NUCLEOTIDE SEQUENCE</scope>
    <source>
        <tissue evidence="8">Leaves</tissue>
    </source>
</reference>
<organism evidence="9 10">
    <name type="scientific">Helianthus annuus</name>
    <name type="common">Common sunflower</name>
    <dbReference type="NCBI Taxonomy" id="4232"/>
    <lineage>
        <taxon>Eukaryota</taxon>
        <taxon>Viridiplantae</taxon>
        <taxon>Streptophyta</taxon>
        <taxon>Embryophyta</taxon>
        <taxon>Tracheophyta</taxon>
        <taxon>Spermatophyta</taxon>
        <taxon>Magnoliopsida</taxon>
        <taxon>eudicotyledons</taxon>
        <taxon>Gunneridae</taxon>
        <taxon>Pentapetalae</taxon>
        <taxon>asterids</taxon>
        <taxon>campanulids</taxon>
        <taxon>Asterales</taxon>
        <taxon>Asteraceae</taxon>
        <taxon>Asteroideae</taxon>
        <taxon>Heliantheae alliance</taxon>
        <taxon>Heliantheae</taxon>
        <taxon>Helianthus</taxon>
    </lineage>
</organism>
<feature type="region of interest" description="Disordered" evidence="5">
    <location>
        <begin position="141"/>
        <end position="162"/>
    </location>
</feature>
<dbReference type="FunCoup" id="A0A251VRR9">
    <property type="interactions" value="1005"/>
</dbReference>
<dbReference type="InterPro" id="IPR001841">
    <property type="entry name" value="Znf_RING"/>
</dbReference>
<feature type="domain" description="RING-type" evidence="6">
    <location>
        <begin position="186"/>
        <end position="224"/>
    </location>
</feature>
<feature type="domain" description="RING-type" evidence="6">
    <location>
        <begin position="30"/>
        <end position="70"/>
    </location>
</feature>
<dbReference type="FunFam" id="3.30.60.90:FF:000014">
    <property type="entry name" value="E3 ubiquitin-protein ligase PRT1"/>
    <property type="match status" value="1"/>
</dbReference>
<dbReference type="Pfam" id="PF13920">
    <property type="entry name" value="zf-C3HC4_3"/>
    <property type="match status" value="1"/>
</dbReference>
<feature type="compositionally biased region" description="Acidic residues" evidence="5">
    <location>
        <begin position="384"/>
        <end position="394"/>
    </location>
</feature>
<dbReference type="GO" id="GO:0008270">
    <property type="term" value="F:zinc ion binding"/>
    <property type="evidence" value="ECO:0007669"/>
    <property type="project" value="UniProtKB-KW"/>
</dbReference>
<dbReference type="Gene3D" id="3.30.60.90">
    <property type="match status" value="1"/>
</dbReference>
<evidence type="ECO:0000256" key="4">
    <source>
        <dbReference type="PROSITE-ProRule" id="PRU00228"/>
    </source>
</evidence>
<evidence type="ECO:0000256" key="5">
    <source>
        <dbReference type="SAM" id="MobiDB-lite"/>
    </source>
</evidence>
<keyword evidence="3" id="KW-0862">Zinc</keyword>
<dbReference type="Gramene" id="mRNA:HanXRQr2_Chr01g0033761">
    <property type="protein sequence ID" value="mRNA:HanXRQr2_Chr01g0033761"/>
    <property type="gene ID" value="HanXRQr2_Chr01g0033761"/>
</dbReference>
<dbReference type="PANTHER" id="PTHR15898">
    <property type="entry name" value="BIFUNCTIONAL APOPTOSIS REGULATOR"/>
    <property type="match status" value="1"/>
</dbReference>
<gene>
    <name evidence="9" type="primary">PRT1</name>
    <name evidence="9" type="ORF">HannXRQ_Chr01g0022261</name>
    <name evidence="8" type="ORF">HanXRQr2_Chr01g0033761</name>
</gene>
<dbReference type="PROSITE" id="PS01357">
    <property type="entry name" value="ZF_ZZ_1"/>
    <property type="match status" value="1"/>
</dbReference>
<dbReference type="Gene3D" id="3.30.40.10">
    <property type="entry name" value="Zinc/RING finger domain, C3HC4 (zinc finger)"/>
    <property type="match status" value="2"/>
</dbReference>
<dbReference type="STRING" id="4232.A0A251VRR9"/>
<dbReference type="InterPro" id="IPR017907">
    <property type="entry name" value="Znf_RING_CS"/>
</dbReference>
<dbReference type="EMBL" id="MNCJ02000316">
    <property type="protein sequence ID" value="KAF5823027.1"/>
    <property type="molecule type" value="Genomic_DNA"/>
</dbReference>
<dbReference type="InParanoid" id="A0A251VRR9"/>
<dbReference type="OrthoDB" id="6270329at2759"/>
<dbReference type="Pfam" id="PF13923">
    <property type="entry name" value="zf-C3HC4_2"/>
    <property type="match status" value="1"/>
</dbReference>
<evidence type="ECO:0000256" key="1">
    <source>
        <dbReference type="ARBA" id="ARBA00022723"/>
    </source>
</evidence>
<dbReference type="GO" id="GO:0061630">
    <property type="term" value="F:ubiquitin protein ligase activity"/>
    <property type="evidence" value="ECO:0000318"/>
    <property type="project" value="GO_Central"/>
</dbReference>
<evidence type="ECO:0000313" key="10">
    <source>
        <dbReference type="Proteomes" id="UP000215914"/>
    </source>
</evidence>
<dbReference type="PANTHER" id="PTHR15898:SF13">
    <property type="entry name" value="BIFUNCTIONAL APOPTOSIS REGULATOR"/>
    <property type="match status" value="1"/>
</dbReference>
<reference evidence="9" key="2">
    <citation type="submission" date="2017-02" db="EMBL/GenBank/DDBJ databases">
        <title>Sunflower complete genome.</title>
        <authorList>
            <person name="Langlade N."/>
            <person name="Munos S."/>
        </authorList>
    </citation>
    <scope>NUCLEOTIDE SEQUENCE [LARGE SCALE GENOMIC DNA]</scope>
    <source>
        <tissue evidence="9">Leaves</tissue>
    </source>
</reference>